<dbReference type="Gene3D" id="1.10.45.10">
    <property type="entry name" value="Vanillyl-alcohol Oxidase, Chain A, domain 4"/>
    <property type="match status" value="1"/>
</dbReference>
<dbReference type="FunFam" id="1.10.45.10:FF:000001">
    <property type="entry name" value="D-lactate dehydrogenase mitochondrial"/>
    <property type="match status" value="1"/>
</dbReference>
<proteinExistence type="inferred from homology"/>
<dbReference type="InterPro" id="IPR036318">
    <property type="entry name" value="FAD-bd_PCMH-like_sf"/>
</dbReference>
<dbReference type="AlphaFoldDB" id="A0A382F778"/>
<feature type="domain" description="FAD-binding PCMH-type" evidence="6">
    <location>
        <begin position="36"/>
        <end position="215"/>
    </location>
</feature>
<dbReference type="GO" id="GO:0022904">
    <property type="term" value="P:respiratory electron transport chain"/>
    <property type="evidence" value="ECO:0007669"/>
    <property type="project" value="TreeGrafter"/>
</dbReference>
<organism evidence="7">
    <name type="scientific">marine metagenome</name>
    <dbReference type="NCBI Taxonomy" id="408172"/>
    <lineage>
        <taxon>unclassified sequences</taxon>
        <taxon>metagenomes</taxon>
        <taxon>ecological metagenomes</taxon>
    </lineage>
</organism>
<dbReference type="SUPFAM" id="SSF55103">
    <property type="entry name" value="FAD-linked oxidases, C-terminal domain"/>
    <property type="match status" value="1"/>
</dbReference>
<dbReference type="PANTHER" id="PTHR43716:SF1">
    <property type="entry name" value="D-2-HYDROXYGLUTARATE DEHYDROGENASE, MITOCHONDRIAL"/>
    <property type="match status" value="1"/>
</dbReference>
<dbReference type="InterPro" id="IPR004113">
    <property type="entry name" value="FAD-bd_oxidored_4_C"/>
</dbReference>
<dbReference type="GO" id="GO:0071949">
    <property type="term" value="F:FAD binding"/>
    <property type="evidence" value="ECO:0007669"/>
    <property type="project" value="InterPro"/>
</dbReference>
<reference evidence="7" key="1">
    <citation type="submission" date="2018-05" db="EMBL/GenBank/DDBJ databases">
        <authorList>
            <person name="Lanie J.A."/>
            <person name="Ng W.-L."/>
            <person name="Kazmierczak K.M."/>
            <person name="Andrzejewski T.M."/>
            <person name="Davidsen T.M."/>
            <person name="Wayne K.J."/>
            <person name="Tettelin H."/>
            <person name="Glass J.I."/>
            <person name="Rusch D."/>
            <person name="Podicherti R."/>
            <person name="Tsui H.-C.T."/>
            <person name="Winkler M.E."/>
        </authorList>
    </citation>
    <scope>NUCLEOTIDE SEQUENCE</scope>
</reference>
<evidence type="ECO:0000313" key="7">
    <source>
        <dbReference type="EMBL" id="SVB58906.1"/>
    </source>
</evidence>
<dbReference type="PROSITE" id="PS51387">
    <property type="entry name" value="FAD_PCMH"/>
    <property type="match status" value="1"/>
</dbReference>
<dbReference type="Gene3D" id="3.30.43.10">
    <property type="entry name" value="Uridine Diphospho-n-acetylenolpyruvylglucosamine Reductase, domain 2"/>
    <property type="match status" value="1"/>
</dbReference>
<evidence type="ECO:0000259" key="6">
    <source>
        <dbReference type="PROSITE" id="PS51387"/>
    </source>
</evidence>
<keyword evidence="5" id="KW-0560">Oxidoreductase</keyword>
<dbReference type="EMBL" id="UINC01048411">
    <property type="protein sequence ID" value="SVB58906.1"/>
    <property type="molecule type" value="Genomic_DNA"/>
</dbReference>
<dbReference type="InterPro" id="IPR016169">
    <property type="entry name" value="FAD-bd_PCMH_sub2"/>
</dbReference>
<dbReference type="Pfam" id="PF02913">
    <property type="entry name" value="FAD-oxidase_C"/>
    <property type="match status" value="1"/>
</dbReference>
<dbReference type="Gene3D" id="3.30.465.10">
    <property type="match status" value="1"/>
</dbReference>
<sequence length="461" mass="50548">NMEESIVSAIKQITGDSGILLGKEVSERKAGIWIEEPIKAQAIIRPKSTQELSKILTLCNKNKLSVVPHGGLTGLSEGALTKPNEIVISTEHMANIEEIDPVGRTLTTQAGAKLQSIQEAAEAEGMYFPLDLGARGSCTIGGNASTNAGGNKVIRYGMTRDLILGIEAVLADGTIISSMNSMIKNNTGYDLKQLFIGSEGTLGIITRVVLRLQEKPLSQCTALLAADSFNKVKKILKHLDSGLAGNLTAFEVMWNEFYTLVTTPPALSNPPIQQNYPYYILVEYSGFNQAVDTQHFNGLLETALKEDMIVDAVIAQNEKDRSGLWGIRDDVEQQFQYGPIKIFDISLPINSMEAYIDEVRANLKKHWKNFHCTVFGHLADCNLHIITAVGSGEKKAIKLMEECVYEPLRAIKGSVSAEHGIGLEKKSYLNVSKTEEEINLMKKLKKSLDPNNILNPGKVFD</sequence>
<dbReference type="InterPro" id="IPR051264">
    <property type="entry name" value="FAD-oxidored/transferase_4"/>
</dbReference>
<gene>
    <name evidence="7" type="ORF">METZ01_LOCUS211760</name>
</gene>
<dbReference type="Gene3D" id="3.30.70.2190">
    <property type="match status" value="1"/>
</dbReference>
<comment type="similarity">
    <text evidence="2">Belongs to the FAD-binding oxidoreductase/transferase type 4 family.</text>
</comment>
<dbReference type="PANTHER" id="PTHR43716">
    <property type="entry name" value="D-2-HYDROXYGLUTARATE DEHYDROGENASE, MITOCHONDRIAL"/>
    <property type="match status" value="1"/>
</dbReference>
<evidence type="ECO:0000256" key="1">
    <source>
        <dbReference type="ARBA" id="ARBA00001974"/>
    </source>
</evidence>
<evidence type="ECO:0000256" key="2">
    <source>
        <dbReference type="ARBA" id="ARBA00008000"/>
    </source>
</evidence>
<evidence type="ECO:0000256" key="4">
    <source>
        <dbReference type="ARBA" id="ARBA00022827"/>
    </source>
</evidence>
<protein>
    <recommendedName>
        <fullName evidence="6">FAD-binding PCMH-type domain-containing protein</fullName>
    </recommendedName>
</protein>
<dbReference type="GO" id="GO:0016491">
    <property type="term" value="F:oxidoreductase activity"/>
    <property type="evidence" value="ECO:0007669"/>
    <property type="project" value="UniProtKB-KW"/>
</dbReference>
<accession>A0A382F778</accession>
<name>A0A382F778_9ZZZZ</name>
<feature type="non-terminal residue" evidence="7">
    <location>
        <position position="1"/>
    </location>
</feature>
<dbReference type="Gene3D" id="3.30.70.2740">
    <property type="match status" value="1"/>
</dbReference>
<dbReference type="InterPro" id="IPR016164">
    <property type="entry name" value="FAD-linked_Oxase-like_C"/>
</dbReference>
<dbReference type="InterPro" id="IPR016171">
    <property type="entry name" value="Vanillyl_alc_oxidase_C-sub2"/>
</dbReference>
<keyword evidence="3" id="KW-0285">Flavoprotein</keyword>
<dbReference type="InterPro" id="IPR016167">
    <property type="entry name" value="FAD-bd_PCMH_sub1"/>
</dbReference>
<evidence type="ECO:0000256" key="5">
    <source>
        <dbReference type="ARBA" id="ARBA00023002"/>
    </source>
</evidence>
<keyword evidence="4" id="KW-0274">FAD</keyword>
<dbReference type="Pfam" id="PF01565">
    <property type="entry name" value="FAD_binding_4"/>
    <property type="match status" value="1"/>
</dbReference>
<dbReference type="SUPFAM" id="SSF56176">
    <property type="entry name" value="FAD-binding/transporter-associated domain-like"/>
    <property type="match status" value="1"/>
</dbReference>
<dbReference type="InterPro" id="IPR006094">
    <property type="entry name" value="Oxid_FAD_bind_N"/>
</dbReference>
<dbReference type="InterPro" id="IPR016166">
    <property type="entry name" value="FAD-bd_PCMH"/>
</dbReference>
<comment type="cofactor">
    <cofactor evidence="1">
        <name>FAD</name>
        <dbReference type="ChEBI" id="CHEBI:57692"/>
    </cofactor>
</comment>
<evidence type="ECO:0000256" key="3">
    <source>
        <dbReference type="ARBA" id="ARBA00022630"/>
    </source>
</evidence>